<feature type="non-terminal residue" evidence="2">
    <location>
        <position position="1"/>
    </location>
</feature>
<dbReference type="Pfam" id="PF19263">
    <property type="entry name" value="DUF5906"/>
    <property type="match status" value="1"/>
</dbReference>
<feature type="non-terminal residue" evidence="2">
    <location>
        <position position="195"/>
    </location>
</feature>
<dbReference type="InterPro" id="IPR045455">
    <property type="entry name" value="NrS-1_pol-like_helicase"/>
</dbReference>
<feature type="domain" description="NrS-1 polymerase-like helicase" evidence="1">
    <location>
        <begin position="109"/>
        <end position="194"/>
    </location>
</feature>
<evidence type="ECO:0000259" key="1">
    <source>
        <dbReference type="Pfam" id="PF19263"/>
    </source>
</evidence>
<dbReference type="Gene3D" id="3.40.50.300">
    <property type="entry name" value="P-loop containing nucleotide triphosphate hydrolases"/>
    <property type="match status" value="1"/>
</dbReference>
<proteinExistence type="predicted"/>
<organism evidence="2">
    <name type="scientific">marine sediment metagenome</name>
    <dbReference type="NCBI Taxonomy" id="412755"/>
    <lineage>
        <taxon>unclassified sequences</taxon>
        <taxon>metagenomes</taxon>
        <taxon>ecological metagenomes</taxon>
    </lineage>
</organism>
<reference evidence="2" key="1">
    <citation type="journal article" date="2014" name="Front. Microbiol.">
        <title>High frequency of phylogenetically diverse reductive dehalogenase-homologous genes in deep subseafloor sedimentary metagenomes.</title>
        <authorList>
            <person name="Kawai M."/>
            <person name="Futagami T."/>
            <person name="Toyoda A."/>
            <person name="Takaki Y."/>
            <person name="Nishi S."/>
            <person name="Hori S."/>
            <person name="Arai W."/>
            <person name="Tsubouchi T."/>
            <person name="Morono Y."/>
            <person name="Uchiyama I."/>
            <person name="Ito T."/>
            <person name="Fujiyama A."/>
            <person name="Inagaki F."/>
            <person name="Takami H."/>
        </authorList>
    </citation>
    <scope>NUCLEOTIDE SEQUENCE</scope>
    <source>
        <strain evidence="2">Expedition CK06-06</strain>
    </source>
</reference>
<sequence>VIENIKDSTKFPEDQFYFGVNYIPFLNGYFSIKESKLCEYSENSNLLFFYAIPHEYKEDKIYNCLKFKEILKEWVVNQESKIIIDDMFEMIGYTMTTDTGYKSIVINCGPPNTAKTQLANIIEHTIGEENSMATSLKRLQDRFEARFLQWKILALASDMSDSIINDSSTIKNMTGGDKTNRAEIKGGDIYPFRPT</sequence>
<dbReference type="AlphaFoldDB" id="X0YQA6"/>
<evidence type="ECO:0000313" key="2">
    <source>
        <dbReference type="EMBL" id="GAG49062.1"/>
    </source>
</evidence>
<dbReference type="InterPro" id="IPR027417">
    <property type="entry name" value="P-loop_NTPase"/>
</dbReference>
<name>X0YQA6_9ZZZZ</name>
<comment type="caution">
    <text evidence="2">The sequence shown here is derived from an EMBL/GenBank/DDBJ whole genome shotgun (WGS) entry which is preliminary data.</text>
</comment>
<accession>X0YQA6</accession>
<gene>
    <name evidence="2" type="ORF">S01H1_82323</name>
</gene>
<dbReference type="EMBL" id="BARS01055798">
    <property type="protein sequence ID" value="GAG49062.1"/>
    <property type="molecule type" value="Genomic_DNA"/>
</dbReference>
<protein>
    <recommendedName>
        <fullName evidence="1">NrS-1 polymerase-like helicase domain-containing protein</fullName>
    </recommendedName>
</protein>